<dbReference type="Proteomes" id="UP000264541">
    <property type="component" value="Unassembled WGS sequence"/>
</dbReference>
<name>A0A372LP24_9BACI</name>
<gene>
    <name evidence="1" type="ORF">D0469_09065</name>
</gene>
<evidence type="ECO:0000313" key="1">
    <source>
        <dbReference type="EMBL" id="RFU69505.1"/>
    </source>
</evidence>
<dbReference type="EMBL" id="QVTE01000024">
    <property type="protein sequence ID" value="RFU69505.1"/>
    <property type="molecule type" value="Genomic_DNA"/>
</dbReference>
<organism evidence="1 2">
    <name type="scientific">Peribacillus saganii</name>
    <dbReference type="NCBI Taxonomy" id="2303992"/>
    <lineage>
        <taxon>Bacteria</taxon>
        <taxon>Bacillati</taxon>
        <taxon>Bacillota</taxon>
        <taxon>Bacilli</taxon>
        <taxon>Bacillales</taxon>
        <taxon>Bacillaceae</taxon>
        <taxon>Peribacillus</taxon>
    </lineage>
</organism>
<protein>
    <submittedName>
        <fullName evidence="1">Uncharacterized protein</fullName>
    </submittedName>
</protein>
<comment type="caution">
    <text evidence="1">The sequence shown here is derived from an EMBL/GenBank/DDBJ whole genome shotgun (WGS) entry which is preliminary data.</text>
</comment>
<keyword evidence="2" id="KW-1185">Reference proteome</keyword>
<dbReference type="RefSeq" id="WP_117326429.1">
    <property type="nucleotide sequence ID" value="NZ_QVTE01000024.1"/>
</dbReference>
<sequence length="219" mass="25673">MSTCELVKRAYDRYVEINRHTEDEKSIKELGDEYTYRVERAIEDFIHNKNMSLFADDKNNLLYSNGKFWAGIGPGKMARENFKEFLDHEQTKSVIRSILTRDFSQNQNRNLIREYFVYRDRFSYLQGVSFPGAYTNRLFTILLRDISTTISNEKILIDVANAMGLFTNNKSFGELQLYVRSETDKCLKELGLYNQCSTFDKAVISWFIHIELTAMVTMP</sequence>
<dbReference type="AlphaFoldDB" id="A0A372LP24"/>
<reference evidence="1 2" key="1">
    <citation type="submission" date="2018-08" db="EMBL/GenBank/DDBJ databases">
        <title>Bacillus chawlae sp. nov., Bacillus glennii sp. nov., and Bacillus saganii sp. nov. Isolated from the Vehicle Assembly Building at Kennedy Space Center where the Viking Spacecraft were Assembled.</title>
        <authorList>
            <person name="Seuylemezian A."/>
            <person name="Vaishampayan P."/>
        </authorList>
    </citation>
    <scope>NUCLEOTIDE SEQUENCE [LARGE SCALE GENOMIC DNA]</scope>
    <source>
        <strain evidence="1 2">V47-23a</strain>
    </source>
</reference>
<evidence type="ECO:0000313" key="2">
    <source>
        <dbReference type="Proteomes" id="UP000264541"/>
    </source>
</evidence>
<proteinExistence type="predicted"/>
<accession>A0A372LP24</accession>
<dbReference type="OrthoDB" id="9825854at2"/>